<dbReference type="InterPro" id="IPR016181">
    <property type="entry name" value="Acyl_CoA_acyltransferase"/>
</dbReference>
<feature type="domain" description="N-acetyltransferase" evidence="3">
    <location>
        <begin position="1"/>
        <end position="196"/>
    </location>
</feature>
<name>A0A1E8F0G1_9CLOT</name>
<dbReference type="GO" id="GO:0008080">
    <property type="term" value="F:N-acetyltransferase activity"/>
    <property type="evidence" value="ECO:0007669"/>
    <property type="project" value="TreeGrafter"/>
</dbReference>
<keyword evidence="2 4" id="KW-0012">Acyltransferase</keyword>
<dbReference type="EMBL" id="LZFO01000008">
    <property type="protein sequence ID" value="OFI06793.1"/>
    <property type="molecule type" value="Genomic_DNA"/>
</dbReference>
<dbReference type="Pfam" id="PF00583">
    <property type="entry name" value="Acetyltransf_1"/>
    <property type="match status" value="1"/>
</dbReference>
<proteinExistence type="predicted"/>
<dbReference type="GO" id="GO:0035447">
    <property type="term" value="F:mycothiol synthase activity"/>
    <property type="evidence" value="ECO:0007669"/>
    <property type="project" value="UniProtKB-EC"/>
</dbReference>
<comment type="caution">
    <text evidence="4">The sequence shown here is derived from an EMBL/GenBank/DDBJ whole genome shotgun (WGS) entry which is preliminary data.</text>
</comment>
<dbReference type="PANTHER" id="PTHR10545:SF29">
    <property type="entry name" value="GH14572P-RELATED"/>
    <property type="match status" value="1"/>
</dbReference>
<dbReference type="RefSeq" id="WP_070109731.1">
    <property type="nucleotide sequence ID" value="NZ_LZFO01000008.1"/>
</dbReference>
<sequence length="196" mass="22522">MELRKAHKRDAKEGSYLIHRAVGELANSVFSSNDDKKIRNFLSQLFMKGKNRVSHEYADVIECDGKVVGLALSYPGYVMEKLDKPILEFLKGMYKENPKKYKENVMPIMNVEEAAKDEYYLDSLAISPKYSGKGFGSSLIKNVIKRAKDLGFKKTSLIVEVNNKNAEKLYKKLGYKKQEKVIMKDIEFYRMVKSLS</sequence>
<dbReference type="InterPro" id="IPR000182">
    <property type="entry name" value="GNAT_dom"/>
</dbReference>
<dbReference type="Proteomes" id="UP000175744">
    <property type="component" value="Unassembled WGS sequence"/>
</dbReference>
<dbReference type="Gene3D" id="3.40.630.30">
    <property type="match status" value="1"/>
</dbReference>
<dbReference type="AlphaFoldDB" id="A0A1E8F0G1"/>
<accession>A0A1E8F0G1</accession>
<organism evidence="4 5">
    <name type="scientific">Clostridium acetireducens DSM 10703</name>
    <dbReference type="NCBI Taxonomy" id="1121290"/>
    <lineage>
        <taxon>Bacteria</taxon>
        <taxon>Bacillati</taxon>
        <taxon>Bacillota</taxon>
        <taxon>Clostridia</taxon>
        <taxon>Eubacteriales</taxon>
        <taxon>Clostridiaceae</taxon>
        <taxon>Clostridium</taxon>
    </lineage>
</organism>
<evidence type="ECO:0000259" key="3">
    <source>
        <dbReference type="PROSITE" id="PS51186"/>
    </source>
</evidence>
<dbReference type="PROSITE" id="PS51186">
    <property type="entry name" value="GNAT"/>
    <property type="match status" value="1"/>
</dbReference>
<dbReference type="CDD" id="cd04301">
    <property type="entry name" value="NAT_SF"/>
    <property type="match status" value="1"/>
</dbReference>
<dbReference type="PANTHER" id="PTHR10545">
    <property type="entry name" value="DIAMINE N-ACETYLTRANSFERASE"/>
    <property type="match status" value="1"/>
</dbReference>
<evidence type="ECO:0000256" key="1">
    <source>
        <dbReference type="ARBA" id="ARBA00022679"/>
    </source>
</evidence>
<keyword evidence="1 4" id="KW-0808">Transferase</keyword>
<protein>
    <submittedName>
        <fullName evidence="4">Mycothiol acetyltransferase</fullName>
        <ecNumber evidence="4">2.3.1.189</ecNumber>
    </submittedName>
</protein>
<evidence type="ECO:0000256" key="2">
    <source>
        <dbReference type="ARBA" id="ARBA00023315"/>
    </source>
</evidence>
<dbReference type="STRING" id="1121290.CLAOCE_07760"/>
<dbReference type="OrthoDB" id="9794566at2"/>
<dbReference type="SUPFAM" id="SSF55729">
    <property type="entry name" value="Acyl-CoA N-acyltransferases (Nat)"/>
    <property type="match status" value="1"/>
</dbReference>
<evidence type="ECO:0000313" key="5">
    <source>
        <dbReference type="Proteomes" id="UP000175744"/>
    </source>
</evidence>
<evidence type="ECO:0000313" key="4">
    <source>
        <dbReference type="EMBL" id="OFI06793.1"/>
    </source>
</evidence>
<reference evidence="4 5" key="1">
    <citation type="submission" date="2016-06" db="EMBL/GenBank/DDBJ databases">
        <title>Genome sequence of Clostridium acetireducens DSM 10703.</title>
        <authorList>
            <person name="Poehlein A."/>
            <person name="Fluechter S."/>
            <person name="Duerre P."/>
            <person name="Daniel R."/>
        </authorList>
    </citation>
    <scope>NUCLEOTIDE SEQUENCE [LARGE SCALE GENOMIC DNA]</scope>
    <source>
        <strain evidence="4 5">DSM 10703</strain>
    </source>
</reference>
<keyword evidence="5" id="KW-1185">Reference proteome</keyword>
<dbReference type="EC" id="2.3.1.189" evidence="4"/>
<gene>
    <name evidence="4" type="primary">mshD_2</name>
    <name evidence="4" type="ORF">CLOACE_07760</name>
</gene>
<dbReference type="InterPro" id="IPR051016">
    <property type="entry name" value="Diverse_Substrate_AcTransf"/>
</dbReference>